<comment type="caution">
    <text evidence="2">The sequence shown here is derived from an EMBL/GenBank/DDBJ whole genome shotgun (WGS) entry which is preliminary data.</text>
</comment>
<sequence>MARPTVRVRSKLTGHTALVSPDALRHFPDYEPVDATPEQASPAPASPAEADTPKTTTATRRAAATKDEE</sequence>
<dbReference type="RefSeq" id="WP_185110626.1">
    <property type="nucleotide sequence ID" value="NZ_BAAAXY010000150.1"/>
</dbReference>
<accession>A0A7X0P6D4</accession>
<keyword evidence="3" id="KW-1185">Reference proteome</keyword>
<dbReference type="EMBL" id="JACHMI010000001">
    <property type="protein sequence ID" value="MBB6556143.1"/>
    <property type="molecule type" value="Genomic_DNA"/>
</dbReference>
<organism evidence="2 3">
    <name type="scientific">Nonomuraea rubra</name>
    <dbReference type="NCBI Taxonomy" id="46180"/>
    <lineage>
        <taxon>Bacteria</taxon>
        <taxon>Bacillati</taxon>
        <taxon>Actinomycetota</taxon>
        <taxon>Actinomycetes</taxon>
        <taxon>Streptosporangiales</taxon>
        <taxon>Streptosporangiaceae</taxon>
        <taxon>Nonomuraea</taxon>
    </lineage>
</organism>
<proteinExistence type="predicted"/>
<feature type="compositionally biased region" description="Low complexity" evidence="1">
    <location>
        <begin position="35"/>
        <end position="62"/>
    </location>
</feature>
<protein>
    <submittedName>
        <fullName evidence="2">Uncharacterized protein</fullName>
    </submittedName>
</protein>
<evidence type="ECO:0000313" key="2">
    <source>
        <dbReference type="EMBL" id="MBB6556143.1"/>
    </source>
</evidence>
<feature type="region of interest" description="Disordered" evidence="1">
    <location>
        <begin position="17"/>
        <end position="69"/>
    </location>
</feature>
<dbReference type="AlphaFoldDB" id="A0A7X0P6D4"/>
<evidence type="ECO:0000256" key="1">
    <source>
        <dbReference type="SAM" id="MobiDB-lite"/>
    </source>
</evidence>
<evidence type="ECO:0000313" key="3">
    <source>
        <dbReference type="Proteomes" id="UP000565579"/>
    </source>
</evidence>
<name>A0A7X0P6D4_9ACTN</name>
<gene>
    <name evidence="2" type="ORF">HD593_010938</name>
</gene>
<reference evidence="2 3" key="1">
    <citation type="submission" date="2020-08" db="EMBL/GenBank/DDBJ databases">
        <title>Sequencing the genomes of 1000 actinobacteria strains.</title>
        <authorList>
            <person name="Klenk H.-P."/>
        </authorList>
    </citation>
    <scope>NUCLEOTIDE SEQUENCE [LARGE SCALE GENOMIC DNA]</scope>
    <source>
        <strain evidence="2 3">DSM 43768</strain>
    </source>
</reference>
<dbReference type="Proteomes" id="UP000565579">
    <property type="component" value="Unassembled WGS sequence"/>
</dbReference>